<keyword evidence="5 8" id="KW-0472">Membrane</keyword>
<evidence type="ECO:0000256" key="1">
    <source>
        <dbReference type="ARBA" id="ARBA00004651"/>
    </source>
</evidence>
<evidence type="ECO:0000256" key="7">
    <source>
        <dbReference type="ARBA" id="ARBA00023180"/>
    </source>
</evidence>
<organism evidence="10 11">
    <name type="scientific">Folsomia candida</name>
    <name type="common">Springtail</name>
    <dbReference type="NCBI Taxonomy" id="158441"/>
    <lineage>
        <taxon>Eukaryota</taxon>
        <taxon>Metazoa</taxon>
        <taxon>Ecdysozoa</taxon>
        <taxon>Arthropoda</taxon>
        <taxon>Hexapoda</taxon>
        <taxon>Collembola</taxon>
        <taxon>Entomobryomorpha</taxon>
        <taxon>Isotomoidea</taxon>
        <taxon>Isotomidae</taxon>
        <taxon>Proisotominae</taxon>
        <taxon>Folsomia</taxon>
    </lineage>
</organism>
<evidence type="ECO:0000256" key="9">
    <source>
        <dbReference type="SAM" id="SignalP"/>
    </source>
</evidence>
<keyword evidence="9" id="KW-0732">Signal</keyword>
<sequence length="664" mass="75500">MVFILLFYKLLFLFPITVLSIHTSDAIQSVTSSFKSRSPIALLAHDGFLNKDANWREIQPLDPVVPRIFFGLEWTWLIFNNVSSMPIRSNYHLSPKVDSSVFARRVNPRIKFVIWLESNTIKQLENLRYAGQFDLDIFTFLGRKSVLLEFFKTKLALSIRYKFGIITSDIREPINDPAVFLVDPTVFNHGEMQVSRNVPLFCDCINLNGYSLKVSANTLAPFIMYQKSGEITGGTNYMMLKYASIHYNLTLKWDIGLTRGNGKLLNNGSADGMLGDVLSGKADVAFIARLAKGQVGVIDLTECNSIDTLVFLTRSPEARLAWLAVIHIFTGDTWILIGFCFLAVIPVYYLSIKLMQEKKSSQVVEYGNQFSYSQLYNPERGGSHRATNPEYFYKACNIPFGLAFSQSIQHIPVQAYLISIFWMIFILNINTCYNSNLTTHLTSLNFDAVPQDFEALCQRLDYNISFNYINNGSCDCFQFFTESRSSTIIKIRERFMKNLEPDTGRCVLNSVLKQKSACIGWSSVTKMGIAKNATLYEGLNLVQISKSIHISLNSIGLKRHSIWTRSFSRFISGFRDMGIVAKLKDDAEAGERIKGKAWIHKNKDSDIYKVLNAIELDRRTLVRPFDIDNFSLSFLLLSFGLGISILTFVIEKLLNRKKTAWIIM</sequence>
<feature type="transmembrane region" description="Helical" evidence="8">
    <location>
        <begin position="320"/>
        <end position="350"/>
    </location>
</feature>
<evidence type="ECO:0000256" key="4">
    <source>
        <dbReference type="ARBA" id="ARBA00022989"/>
    </source>
</evidence>
<name>A0A226EKM3_FOLCA</name>
<dbReference type="AlphaFoldDB" id="A0A226EKM3"/>
<gene>
    <name evidence="10" type="ORF">Fcan01_07332</name>
</gene>
<feature type="transmembrane region" description="Helical" evidence="8">
    <location>
        <begin position="630"/>
        <end position="650"/>
    </location>
</feature>
<protein>
    <submittedName>
        <fullName evidence="10">Glutamate receptor ionotropic, delta-1</fullName>
    </submittedName>
</protein>
<keyword evidence="6 10" id="KW-0675">Receptor</keyword>
<dbReference type="SUPFAM" id="SSF53850">
    <property type="entry name" value="Periplasmic binding protein-like II"/>
    <property type="match status" value="1"/>
</dbReference>
<dbReference type="InterPro" id="IPR052192">
    <property type="entry name" value="Insect_Ionotropic_Sensory_Rcpt"/>
</dbReference>
<proteinExistence type="predicted"/>
<comment type="caution">
    <text evidence="10">The sequence shown here is derived from an EMBL/GenBank/DDBJ whole genome shotgun (WGS) entry which is preliminary data.</text>
</comment>
<evidence type="ECO:0000256" key="2">
    <source>
        <dbReference type="ARBA" id="ARBA00022475"/>
    </source>
</evidence>
<keyword evidence="4 8" id="KW-1133">Transmembrane helix</keyword>
<comment type="subcellular location">
    <subcellularLocation>
        <location evidence="1">Cell membrane</location>
        <topology evidence="1">Multi-pass membrane protein</topology>
    </subcellularLocation>
</comment>
<dbReference type="PANTHER" id="PTHR42643:SF24">
    <property type="entry name" value="IONOTROPIC RECEPTOR 60A"/>
    <property type="match status" value="1"/>
</dbReference>
<evidence type="ECO:0000256" key="8">
    <source>
        <dbReference type="SAM" id="Phobius"/>
    </source>
</evidence>
<dbReference type="Gene3D" id="3.40.190.10">
    <property type="entry name" value="Periplasmic binding protein-like II"/>
    <property type="match status" value="1"/>
</dbReference>
<dbReference type="GO" id="GO:0005886">
    <property type="term" value="C:plasma membrane"/>
    <property type="evidence" value="ECO:0007669"/>
    <property type="project" value="UniProtKB-SubCell"/>
</dbReference>
<evidence type="ECO:0000256" key="5">
    <source>
        <dbReference type="ARBA" id="ARBA00023136"/>
    </source>
</evidence>
<dbReference type="OrthoDB" id="413361at2759"/>
<evidence type="ECO:0000313" key="11">
    <source>
        <dbReference type="Proteomes" id="UP000198287"/>
    </source>
</evidence>
<evidence type="ECO:0000256" key="3">
    <source>
        <dbReference type="ARBA" id="ARBA00022692"/>
    </source>
</evidence>
<keyword evidence="2" id="KW-1003">Cell membrane</keyword>
<dbReference type="PANTHER" id="PTHR42643">
    <property type="entry name" value="IONOTROPIC RECEPTOR 20A-RELATED"/>
    <property type="match status" value="1"/>
</dbReference>
<evidence type="ECO:0000256" key="6">
    <source>
        <dbReference type="ARBA" id="ARBA00023170"/>
    </source>
</evidence>
<dbReference type="Proteomes" id="UP000198287">
    <property type="component" value="Unassembled WGS sequence"/>
</dbReference>
<dbReference type="EMBL" id="LNIX01000003">
    <property type="protein sequence ID" value="OXA58255.1"/>
    <property type="molecule type" value="Genomic_DNA"/>
</dbReference>
<feature type="signal peptide" evidence="9">
    <location>
        <begin position="1"/>
        <end position="20"/>
    </location>
</feature>
<reference evidence="10 11" key="1">
    <citation type="submission" date="2015-12" db="EMBL/GenBank/DDBJ databases">
        <title>The genome of Folsomia candida.</title>
        <authorList>
            <person name="Faddeeva A."/>
            <person name="Derks M.F."/>
            <person name="Anvar Y."/>
            <person name="Smit S."/>
            <person name="Van Straalen N."/>
            <person name="Roelofs D."/>
        </authorList>
    </citation>
    <scope>NUCLEOTIDE SEQUENCE [LARGE SCALE GENOMIC DNA]</scope>
    <source>
        <strain evidence="10 11">VU population</strain>
        <tissue evidence="10">Whole body</tissue>
    </source>
</reference>
<evidence type="ECO:0000313" key="10">
    <source>
        <dbReference type="EMBL" id="OXA58255.1"/>
    </source>
</evidence>
<keyword evidence="3 8" id="KW-0812">Transmembrane</keyword>
<dbReference type="Gene3D" id="1.10.287.70">
    <property type="match status" value="1"/>
</dbReference>
<accession>A0A226EKM3</accession>
<keyword evidence="11" id="KW-1185">Reference proteome</keyword>
<keyword evidence="7" id="KW-0325">Glycoprotein</keyword>
<feature type="chain" id="PRO_5012307913" evidence="9">
    <location>
        <begin position="21"/>
        <end position="664"/>
    </location>
</feature>